<name>A0AAF5D796_STRER</name>
<keyword evidence="1" id="KW-1185">Reference proteome</keyword>
<dbReference type="Proteomes" id="UP000035681">
    <property type="component" value="Unplaced"/>
</dbReference>
<evidence type="ECO:0000313" key="1">
    <source>
        <dbReference type="Proteomes" id="UP000035681"/>
    </source>
</evidence>
<evidence type="ECO:0000313" key="2">
    <source>
        <dbReference type="WBParaSite" id="TCONS_00007635.p1"/>
    </source>
</evidence>
<dbReference type="AlphaFoldDB" id="A0AAF5D796"/>
<sequence length="112" mass="12808">MGYFSDSEEDITTNGSNFEGENACIPASQNFSVAIDVSTDNCSDELVEDEDNYLNKLTQCNDRRLLYTQTMINKNKNYNSQLTGLFKDLKSLFSRCWSGSFEYNDLVLKIKE</sequence>
<proteinExistence type="predicted"/>
<protein>
    <submittedName>
        <fullName evidence="2">Uncharacterized protein</fullName>
    </submittedName>
</protein>
<reference evidence="2" key="1">
    <citation type="submission" date="2024-02" db="UniProtKB">
        <authorList>
            <consortium name="WormBaseParasite"/>
        </authorList>
    </citation>
    <scope>IDENTIFICATION</scope>
</reference>
<organism evidence="1 2">
    <name type="scientific">Strongyloides stercoralis</name>
    <name type="common">Threadworm</name>
    <dbReference type="NCBI Taxonomy" id="6248"/>
    <lineage>
        <taxon>Eukaryota</taxon>
        <taxon>Metazoa</taxon>
        <taxon>Ecdysozoa</taxon>
        <taxon>Nematoda</taxon>
        <taxon>Chromadorea</taxon>
        <taxon>Rhabditida</taxon>
        <taxon>Tylenchina</taxon>
        <taxon>Panagrolaimomorpha</taxon>
        <taxon>Strongyloidoidea</taxon>
        <taxon>Strongyloididae</taxon>
        <taxon>Strongyloides</taxon>
    </lineage>
</organism>
<dbReference type="WBParaSite" id="TCONS_00007635.p1">
    <property type="protein sequence ID" value="TCONS_00007635.p1"/>
    <property type="gene ID" value="XLOC_005666"/>
</dbReference>
<accession>A0AAF5D796</accession>